<name>A0A0C3MHF1_9PORP</name>
<keyword evidence="4" id="KW-1185">Reference proteome</keyword>
<dbReference type="Proteomes" id="UP000031937">
    <property type="component" value="Unassembled WGS sequence"/>
</dbReference>
<comment type="caution">
    <text evidence="2">The sequence shown here is derived from an EMBL/GenBank/DDBJ whole genome shotgun (WGS) entry which is preliminary data.</text>
</comment>
<dbReference type="PROSITE" id="PS51257">
    <property type="entry name" value="PROKAR_LIPOPROTEIN"/>
    <property type="match status" value="1"/>
</dbReference>
<reference evidence="2 4" key="1">
    <citation type="submission" date="2014-07" db="EMBL/GenBank/DDBJ databases">
        <title>Porphyromonadaceae bacterium OUH 308042 = ATCC BAA-2681 = DSM 28342 draft genome.</title>
        <authorList>
            <person name="Sydenham T.V."/>
            <person name="Hasman H."/>
            <person name="Justensen U.S."/>
        </authorList>
    </citation>
    <scope>NUCLEOTIDE SEQUENCE [LARGE SCALE GENOMIC DNA]</scope>
    <source>
        <strain evidence="2 4">OUH 308042</strain>
    </source>
</reference>
<evidence type="ECO:0000313" key="3">
    <source>
        <dbReference type="Proteomes" id="UP000031937"/>
    </source>
</evidence>
<reference evidence="1 3" key="2">
    <citation type="submission" date="2014-07" db="EMBL/GenBank/DDBJ databases">
        <title>Porphyromonadaceae bacterium OUH 334697 = ATCC BAA-2682 = DSM 28341 draft genome.</title>
        <authorList>
            <person name="Sydenham T.V."/>
            <person name="Hasman H."/>
            <person name="Justesen U.S."/>
        </authorList>
    </citation>
    <scope>NUCLEOTIDE SEQUENCE [LARGE SCALE GENOMIC DNA]</scope>
    <source>
        <strain evidence="1 3">OUH 334697</strain>
    </source>
</reference>
<dbReference type="AlphaFoldDB" id="A0A0C3MHF1"/>
<proteinExistence type="predicted"/>
<dbReference type="EMBL" id="JPIU01000037">
    <property type="protein sequence ID" value="KIO45983.1"/>
    <property type="molecule type" value="Genomic_DNA"/>
</dbReference>
<evidence type="ECO:0000313" key="2">
    <source>
        <dbReference type="EMBL" id="KIO45983.1"/>
    </source>
</evidence>
<evidence type="ECO:0000313" key="1">
    <source>
        <dbReference type="EMBL" id="KIO43819.1"/>
    </source>
</evidence>
<accession>A0A0C3MHF1</accession>
<dbReference type="Pfam" id="PF14135">
    <property type="entry name" value="DUF4302"/>
    <property type="match status" value="1"/>
</dbReference>
<evidence type="ECO:0000313" key="4">
    <source>
        <dbReference type="Proteomes" id="UP000031980"/>
    </source>
</evidence>
<gene>
    <name evidence="2" type="ORF">BA92_05950</name>
    <name evidence="1" type="ORF">IE90_12000</name>
</gene>
<protein>
    <recommendedName>
        <fullName evidence="5">DUF4302 domain-containing protein</fullName>
    </recommendedName>
</protein>
<dbReference type="EMBL" id="JPIT01000031">
    <property type="protein sequence ID" value="KIO43819.1"/>
    <property type="molecule type" value="Genomic_DNA"/>
</dbReference>
<dbReference type="InterPro" id="IPR025396">
    <property type="entry name" value="DUF4302"/>
</dbReference>
<organism evidence="2 4">
    <name type="scientific">Sanguibacteroides justesenii</name>
    <dbReference type="NCBI Taxonomy" id="1547597"/>
    <lineage>
        <taxon>Bacteria</taxon>
        <taxon>Pseudomonadati</taxon>
        <taxon>Bacteroidota</taxon>
        <taxon>Bacteroidia</taxon>
        <taxon>Bacteroidales</taxon>
        <taxon>Porphyromonadaceae</taxon>
        <taxon>Sanguibacteroides</taxon>
    </lineage>
</organism>
<sequence>MKNKTIVKSKNRNDMKTTTFLLLICTTFIVSCQDNKVDDLFELSPEARVAQSVSEIQNELIAAKEGWIAHYIYNESADDIYLKIIFKENNRAEITYSKKGKIITEESSYALRYSQQVDLIFDTYSVFATLVNSLNKGDFRFELERKENGLLYFKSRGSTFEPESHIEFEPDTGTLTYEKLLAMYNRLLPDPNKPFYRVMNIQGANTKFCLWRGCGINLEWEENNVFYTQHLPIKITDDGFEFRKPFQINNTNITRLVYNETDDNFEIWSEQTKVGSLDYTEQKPCRFGNSTEEFLKEVGGFVVIEYSGEMQNIIDLVYENDPDFYDIEFYVNYGKDEDMNELNFYSEEWGYLVWDMDFRYDKDVMTMNVIEAQSDEAEEYAADIAPDLYQVFADRAFTLVLRNGKYWFIQNDDPYIYMLVEPL</sequence>
<dbReference type="Proteomes" id="UP000031980">
    <property type="component" value="Unassembled WGS sequence"/>
</dbReference>
<evidence type="ECO:0008006" key="5">
    <source>
        <dbReference type="Google" id="ProtNLM"/>
    </source>
</evidence>